<dbReference type="GO" id="GO:0005886">
    <property type="term" value="C:plasma membrane"/>
    <property type="evidence" value="ECO:0007669"/>
    <property type="project" value="UniProtKB-SubCell"/>
</dbReference>
<keyword evidence="5 16" id="KW-0378">Hydrolase</keyword>
<evidence type="ECO:0000256" key="13">
    <source>
        <dbReference type="ARBA" id="ARBA00037126"/>
    </source>
</evidence>
<gene>
    <name evidence="20" type="ORF">FA13DRAFT_1704081</name>
</gene>
<keyword evidence="11" id="KW-0961">Cell wall biogenesis/degradation</keyword>
<evidence type="ECO:0000256" key="11">
    <source>
        <dbReference type="ARBA" id="ARBA00023316"/>
    </source>
</evidence>
<evidence type="ECO:0000256" key="12">
    <source>
        <dbReference type="ARBA" id="ARBA00036824"/>
    </source>
</evidence>
<keyword evidence="21" id="KW-1185">Reference proteome</keyword>
<keyword evidence="4 18" id="KW-0812">Transmembrane</keyword>
<evidence type="ECO:0000256" key="10">
    <source>
        <dbReference type="ARBA" id="ARBA00023295"/>
    </source>
</evidence>
<evidence type="ECO:0000256" key="8">
    <source>
        <dbReference type="ARBA" id="ARBA00023136"/>
    </source>
</evidence>
<dbReference type="GO" id="GO:0009986">
    <property type="term" value="C:cell surface"/>
    <property type="evidence" value="ECO:0007669"/>
    <property type="project" value="TreeGrafter"/>
</dbReference>
<feature type="region of interest" description="Disordered" evidence="17">
    <location>
        <begin position="71"/>
        <end position="115"/>
    </location>
</feature>
<evidence type="ECO:0000256" key="9">
    <source>
        <dbReference type="ARBA" id="ARBA00023180"/>
    </source>
</evidence>
<dbReference type="GO" id="GO:0005576">
    <property type="term" value="C:extracellular region"/>
    <property type="evidence" value="ECO:0007669"/>
    <property type="project" value="TreeGrafter"/>
</dbReference>
<keyword evidence="10 16" id="KW-0326">Glycosidase</keyword>
<evidence type="ECO:0000256" key="17">
    <source>
        <dbReference type="SAM" id="MobiDB-lite"/>
    </source>
</evidence>
<dbReference type="OrthoDB" id="62120at2759"/>
<dbReference type="PANTHER" id="PTHR31297:SF34">
    <property type="entry name" value="GLUCAN 1,3-BETA-GLUCOSIDASE 2"/>
    <property type="match status" value="1"/>
</dbReference>
<reference evidence="20 21" key="1">
    <citation type="journal article" date="2019" name="Nat. Ecol. Evol.">
        <title>Megaphylogeny resolves global patterns of mushroom evolution.</title>
        <authorList>
            <person name="Varga T."/>
            <person name="Krizsan K."/>
            <person name="Foldi C."/>
            <person name="Dima B."/>
            <person name="Sanchez-Garcia M."/>
            <person name="Sanchez-Ramirez S."/>
            <person name="Szollosi G.J."/>
            <person name="Szarkandi J.G."/>
            <person name="Papp V."/>
            <person name="Albert L."/>
            <person name="Andreopoulos W."/>
            <person name="Angelini C."/>
            <person name="Antonin V."/>
            <person name="Barry K.W."/>
            <person name="Bougher N.L."/>
            <person name="Buchanan P."/>
            <person name="Buyck B."/>
            <person name="Bense V."/>
            <person name="Catcheside P."/>
            <person name="Chovatia M."/>
            <person name="Cooper J."/>
            <person name="Damon W."/>
            <person name="Desjardin D."/>
            <person name="Finy P."/>
            <person name="Geml J."/>
            <person name="Haridas S."/>
            <person name="Hughes K."/>
            <person name="Justo A."/>
            <person name="Karasinski D."/>
            <person name="Kautmanova I."/>
            <person name="Kiss B."/>
            <person name="Kocsube S."/>
            <person name="Kotiranta H."/>
            <person name="LaButti K.M."/>
            <person name="Lechner B.E."/>
            <person name="Liimatainen K."/>
            <person name="Lipzen A."/>
            <person name="Lukacs Z."/>
            <person name="Mihaltcheva S."/>
            <person name="Morgado L.N."/>
            <person name="Niskanen T."/>
            <person name="Noordeloos M.E."/>
            <person name="Ohm R.A."/>
            <person name="Ortiz-Santana B."/>
            <person name="Ovrebo C."/>
            <person name="Racz N."/>
            <person name="Riley R."/>
            <person name="Savchenko A."/>
            <person name="Shiryaev A."/>
            <person name="Soop K."/>
            <person name="Spirin V."/>
            <person name="Szebenyi C."/>
            <person name="Tomsovsky M."/>
            <person name="Tulloss R.E."/>
            <person name="Uehling J."/>
            <person name="Grigoriev I.V."/>
            <person name="Vagvolgyi C."/>
            <person name="Papp T."/>
            <person name="Martin F.M."/>
            <person name="Miettinen O."/>
            <person name="Hibbett D.S."/>
            <person name="Nagy L.G."/>
        </authorList>
    </citation>
    <scope>NUCLEOTIDE SEQUENCE [LARGE SCALE GENOMIC DNA]</scope>
    <source>
        <strain evidence="20 21">FP101781</strain>
    </source>
</reference>
<dbReference type="GO" id="GO:0009251">
    <property type="term" value="P:glucan catabolic process"/>
    <property type="evidence" value="ECO:0007669"/>
    <property type="project" value="TreeGrafter"/>
</dbReference>
<protein>
    <recommendedName>
        <fullName evidence="14">glucan 1,3-beta-glucosidase</fullName>
        <ecNumber evidence="14">3.2.1.58</ecNumber>
    </recommendedName>
    <alternativeName>
        <fullName evidence="15">Exo-1,3-beta-glucanase D</fullName>
    </alternativeName>
</protein>
<feature type="compositionally biased region" description="Polar residues" evidence="17">
    <location>
        <begin position="9"/>
        <end position="19"/>
    </location>
</feature>
<feature type="region of interest" description="Disordered" evidence="17">
    <location>
        <begin position="1"/>
        <end position="36"/>
    </location>
</feature>
<evidence type="ECO:0000259" key="19">
    <source>
        <dbReference type="Pfam" id="PF00150"/>
    </source>
</evidence>
<keyword evidence="3" id="KW-1003">Cell membrane</keyword>
<keyword evidence="8 18" id="KW-0472">Membrane</keyword>
<evidence type="ECO:0000256" key="2">
    <source>
        <dbReference type="ARBA" id="ARBA00005641"/>
    </source>
</evidence>
<name>A0A4Y7U1K7_COPMI</name>
<evidence type="ECO:0000313" key="20">
    <source>
        <dbReference type="EMBL" id="TEB39938.1"/>
    </source>
</evidence>
<evidence type="ECO:0000256" key="3">
    <source>
        <dbReference type="ARBA" id="ARBA00022475"/>
    </source>
</evidence>
<comment type="catalytic activity">
    <reaction evidence="12">
        <text>Successive hydrolysis of beta-D-glucose units from the non-reducing ends of (1-&gt;3)-beta-D-glucans, releasing alpha-glucose.</text>
        <dbReference type="EC" id="3.2.1.58"/>
    </reaction>
</comment>
<evidence type="ECO:0000256" key="18">
    <source>
        <dbReference type="SAM" id="Phobius"/>
    </source>
</evidence>
<dbReference type="InterPro" id="IPR050386">
    <property type="entry name" value="Glycosyl_hydrolase_5"/>
</dbReference>
<keyword evidence="6" id="KW-0735">Signal-anchor</keyword>
<comment type="caution">
    <text evidence="20">The sequence shown here is derived from an EMBL/GenBank/DDBJ whole genome shotgun (WGS) entry which is preliminary data.</text>
</comment>
<keyword evidence="7 18" id="KW-1133">Transmembrane helix</keyword>
<dbReference type="InterPro" id="IPR017853">
    <property type="entry name" value="GH"/>
</dbReference>
<dbReference type="InterPro" id="IPR001547">
    <property type="entry name" value="Glyco_hydro_5"/>
</dbReference>
<comment type="similarity">
    <text evidence="2 16">Belongs to the glycosyl hydrolase 5 (cellulase A) family.</text>
</comment>
<dbReference type="STRING" id="71717.A0A4Y7U1K7"/>
<evidence type="ECO:0000256" key="5">
    <source>
        <dbReference type="ARBA" id="ARBA00022801"/>
    </source>
</evidence>
<keyword evidence="9" id="KW-0325">Glycoprotein</keyword>
<evidence type="ECO:0000313" key="21">
    <source>
        <dbReference type="Proteomes" id="UP000298030"/>
    </source>
</evidence>
<dbReference type="AlphaFoldDB" id="A0A4Y7U1K7"/>
<comment type="subcellular location">
    <subcellularLocation>
        <location evidence="1">Cell membrane</location>
        <topology evidence="1">Single-pass type II membrane protein</topology>
    </subcellularLocation>
</comment>
<feature type="compositionally biased region" description="Low complexity" evidence="17">
    <location>
        <begin position="73"/>
        <end position="108"/>
    </location>
</feature>
<organism evidence="20 21">
    <name type="scientific">Coprinellus micaceus</name>
    <name type="common">Glistening ink-cap mushroom</name>
    <name type="synonym">Coprinus micaceus</name>
    <dbReference type="NCBI Taxonomy" id="71717"/>
    <lineage>
        <taxon>Eukaryota</taxon>
        <taxon>Fungi</taxon>
        <taxon>Dikarya</taxon>
        <taxon>Basidiomycota</taxon>
        <taxon>Agaricomycotina</taxon>
        <taxon>Agaricomycetes</taxon>
        <taxon>Agaricomycetidae</taxon>
        <taxon>Agaricales</taxon>
        <taxon>Agaricineae</taxon>
        <taxon>Psathyrellaceae</taxon>
        <taxon>Coprinellus</taxon>
    </lineage>
</organism>
<dbReference type="PANTHER" id="PTHR31297">
    <property type="entry name" value="GLUCAN ENDO-1,6-BETA-GLUCOSIDASE B"/>
    <property type="match status" value="1"/>
</dbReference>
<dbReference type="GO" id="GO:0071555">
    <property type="term" value="P:cell wall organization"/>
    <property type="evidence" value="ECO:0007669"/>
    <property type="project" value="UniProtKB-KW"/>
</dbReference>
<evidence type="ECO:0000256" key="1">
    <source>
        <dbReference type="ARBA" id="ARBA00004401"/>
    </source>
</evidence>
<feature type="transmembrane region" description="Helical" evidence="18">
    <location>
        <begin position="42"/>
        <end position="64"/>
    </location>
</feature>
<evidence type="ECO:0000256" key="7">
    <source>
        <dbReference type="ARBA" id="ARBA00022989"/>
    </source>
</evidence>
<dbReference type="EC" id="3.2.1.58" evidence="14"/>
<proteinExistence type="inferred from homology"/>
<dbReference type="Proteomes" id="UP000298030">
    <property type="component" value="Unassembled WGS sequence"/>
</dbReference>
<evidence type="ECO:0000256" key="16">
    <source>
        <dbReference type="RuleBase" id="RU361153"/>
    </source>
</evidence>
<dbReference type="GO" id="GO:0004338">
    <property type="term" value="F:glucan exo-1,3-beta-glucosidase activity"/>
    <property type="evidence" value="ECO:0007669"/>
    <property type="project" value="UniProtKB-EC"/>
</dbReference>
<dbReference type="Gene3D" id="3.20.20.80">
    <property type="entry name" value="Glycosidases"/>
    <property type="match status" value="1"/>
</dbReference>
<dbReference type="SUPFAM" id="SSF51445">
    <property type="entry name" value="(Trans)glycosidases"/>
    <property type="match status" value="1"/>
</dbReference>
<dbReference type="EMBL" id="QPFP01000001">
    <property type="protein sequence ID" value="TEB39938.1"/>
    <property type="molecule type" value="Genomic_DNA"/>
</dbReference>
<evidence type="ECO:0000256" key="14">
    <source>
        <dbReference type="ARBA" id="ARBA00038929"/>
    </source>
</evidence>
<accession>A0A4Y7U1K7</accession>
<evidence type="ECO:0000256" key="4">
    <source>
        <dbReference type="ARBA" id="ARBA00022692"/>
    </source>
</evidence>
<evidence type="ECO:0000256" key="6">
    <source>
        <dbReference type="ARBA" id="ARBA00022968"/>
    </source>
</evidence>
<comment type="function">
    <text evidence="13">Glucosidase involved in the degradation of cellulosic biomass. Active on lichenan.</text>
</comment>
<dbReference type="Pfam" id="PF00150">
    <property type="entry name" value="Cellulase"/>
    <property type="match status" value="1"/>
</dbReference>
<evidence type="ECO:0000256" key="15">
    <source>
        <dbReference type="ARBA" id="ARBA00041260"/>
    </source>
</evidence>
<sequence>MSEAPPTPQFDQYGSTPGGSSKELVPNAEEAPVPRKKSNRKLLLLGGLAAVIVVFLAVFLPIYFTIIRKKDGSSSGNSGSSSDGDSSGGDSDDSGSSATPTPTPTKGPTSGGDGSIITMVDGTTFTYKNAFGGHWVHDSEDPYKLDAQANEWSPPLNQSWDWVRNRIYGVNIGGLFVLEPFISPAIFQKYPGTRDEWDLSEAIMAANGNLDELEEHYRTFYVEKDIAEIAGAGLNWIRLPIGWWAFEVAEDEPFLQGKSWNYFLQIVEWARKYGLRVLVDLHAVPGSQNGLNHSGRFGHGVNWMAGTQGIYNAERTIYYLRILTQFLSQPQYKEVIKAIGLVNEPRAATLGHDPLASFNLRAYNVLREVTGFGEGNGPYIAIQEGMRPMSIWADDLPGADRVIVDGHSYFVFNGANTARIDAAAVDGLPGGTWPAQACRAWGPEYNASRNNFGPSIGGEFSAAPNDCALFINGVGSGSDHPQCAEYQDWENYTTGMKEGIKNYVLASFDSFGDWFFWTWKIGPSSAGRVEAPLWSYSLGLANGWMPTDPREATGKCLAMGVTRVEWDGTFEPARTGGVPTPTIPASYTAQYPWPPASISDVAGAPSSLPRFTEPVPALTLPPFTSATPTATST</sequence>
<feature type="domain" description="Glycoside hydrolase family 5" evidence="19">
    <location>
        <begin position="214"/>
        <end position="424"/>
    </location>
</feature>